<protein>
    <submittedName>
        <fullName evidence="2">Copper amine oxidase domain-containing protein</fullName>
    </submittedName>
</protein>
<dbReference type="InterPro" id="IPR006311">
    <property type="entry name" value="TAT_signal"/>
</dbReference>
<accession>M0IHI7</accession>
<dbReference type="OrthoDB" id="110514at2157"/>
<evidence type="ECO:0000313" key="2">
    <source>
        <dbReference type="EMBL" id="ELZ94924.1"/>
    </source>
</evidence>
<dbReference type="STRING" id="662479.C440_07607"/>
<dbReference type="RefSeq" id="WP_008319742.1">
    <property type="nucleotide sequence ID" value="NZ_AOLN01000011.1"/>
</dbReference>
<sequence>MPEQSNPTGAVGPASRLSRRHLVRGLCGLSLVSLAGCTSSPDAEPTDTDGDGVIDSEDYAPRDANVSRRLDLESASATGTATPTLTATPKASHTPTPTTPPTPTATPTTTPSSPSETEAESETETDTDTSKAISSNALSATNPGVFDRRNYIARYSHRGAEVVLRTESVDGYDVSDRDLTVSLVEFPRGREFTRETTSLSIPDGASSTTETVGITFPSAAEETRVHYIAALVPEGTSLDDATADEIDLIAETDPFRWDADRKAIRRDKPPTLAAIGGESGDGYRRVEAEGVFDISIVGRTAGRQWEAPFYVYKSAYMQAVNRDHGRRRPEFVQFEMQSGFIGGFASILDELAVSNGFTEKRETVEFVIDFVQRLPYVPDDVSTGFDDFTKFSVETLVGLGGDCEDTSIMLAGLLQSEPFGYDMVLIQPPGHMAVGIYGTDLPGTYWTLDDRDYYYIETTGEGWGIGDIPDEYKDDRAYVHQV</sequence>
<gene>
    <name evidence="2" type="ORF">C440_07607</name>
</gene>
<feature type="compositionally biased region" description="Basic and acidic residues" evidence="1">
    <location>
        <begin position="59"/>
        <end position="72"/>
    </location>
</feature>
<dbReference type="PATRIC" id="fig|662479.7.peg.1542"/>
<dbReference type="PANTHER" id="PTHR39327:SF1">
    <property type="entry name" value="BLR5470 PROTEIN"/>
    <property type="match status" value="1"/>
</dbReference>
<dbReference type="PANTHER" id="PTHR39327">
    <property type="match status" value="1"/>
</dbReference>
<name>M0IHI7_9EURY</name>
<dbReference type="InterPro" id="IPR010319">
    <property type="entry name" value="Transglutaminase-like_Cys_pept"/>
</dbReference>
<feature type="region of interest" description="Disordered" evidence="1">
    <location>
        <begin position="35"/>
        <end position="142"/>
    </location>
</feature>
<organism evidence="2 3">
    <name type="scientific">Haloferax mucosum ATCC BAA-1512</name>
    <dbReference type="NCBI Taxonomy" id="662479"/>
    <lineage>
        <taxon>Archaea</taxon>
        <taxon>Methanobacteriati</taxon>
        <taxon>Methanobacteriota</taxon>
        <taxon>Stenosarchaea group</taxon>
        <taxon>Halobacteria</taxon>
        <taxon>Halobacteriales</taxon>
        <taxon>Haloferacaceae</taxon>
        <taxon>Haloferax</taxon>
    </lineage>
</organism>
<dbReference type="Gene3D" id="3.10.620.30">
    <property type="match status" value="1"/>
</dbReference>
<feature type="compositionally biased region" description="Acidic residues" evidence="1">
    <location>
        <begin position="117"/>
        <end position="127"/>
    </location>
</feature>
<feature type="compositionally biased region" description="Low complexity" evidence="1">
    <location>
        <begin position="74"/>
        <end position="96"/>
    </location>
</feature>
<dbReference type="EMBL" id="AOLN01000011">
    <property type="protein sequence ID" value="ELZ94924.1"/>
    <property type="molecule type" value="Genomic_DNA"/>
</dbReference>
<feature type="compositionally biased region" description="Polar residues" evidence="1">
    <location>
        <begin position="133"/>
        <end position="142"/>
    </location>
</feature>
<dbReference type="InterPro" id="IPR018247">
    <property type="entry name" value="EF_Hand_1_Ca_BS"/>
</dbReference>
<dbReference type="Proteomes" id="UP000011550">
    <property type="component" value="Unassembled WGS sequence"/>
</dbReference>
<comment type="caution">
    <text evidence="2">The sequence shown here is derived from an EMBL/GenBank/DDBJ whole genome shotgun (WGS) entry which is preliminary data.</text>
</comment>
<evidence type="ECO:0000256" key="1">
    <source>
        <dbReference type="SAM" id="MobiDB-lite"/>
    </source>
</evidence>
<evidence type="ECO:0000313" key="3">
    <source>
        <dbReference type="Proteomes" id="UP000011550"/>
    </source>
</evidence>
<feature type="compositionally biased region" description="Acidic residues" evidence="1">
    <location>
        <begin position="44"/>
        <end position="58"/>
    </location>
</feature>
<dbReference type="AlphaFoldDB" id="M0IHI7"/>
<proteinExistence type="predicted"/>
<dbReference type="PROSITE" id="PS51318">
    <property type="entry name" value="TAT"/>
    <property type="match status" value="1"/>
</dbReference>
<feature type="compositionally biased region" description="Low complexity" evidence="1">
    <location>
        <begin position="105"/>
        <end position="116"/>
    </location>
</feature>
<reference evidence="2 3" key="1">
    <citation type="journal article" date="2014" name="PLoS Genet.">
        <title>Phylogenetically driven sequencing of extremely halophilic archaea reveals strategies for static and dynamic osmo-response.</title>
        <authorList>
            <person name="Becker E.A."/>
            <person name="Seitzer P.M."/>
            <person name="Tritt A."/>
            <person name="Larsen D."/>
            <person name="Krusor M."/>
            <person name="Yao A.I."/>
            <person name="Wu D."/>
            <person name="Madern D."/>
            <person name="Eisen J.A."/>
            <person name="Darling A.E."/>
            <person name="Facciotti M.T."/>
        </authorList>
    </citation>
    <scope>NUCLEOTIDE SEQUENCE [LARGE SCALE GENOMIC DNA]</scope>
    <source>
        <strain evidence="2 3">ATCC BAA-1512</strain>
    </source>
</reference>
<dbReference type="PROSITE" id="PS00018">
    <property type="entry name" value="EF_HAND_1"/>
    <property type="match status" value="1"/>
</dbReference>
<keyword evidence="3" id="KW-1185">Reference proteome</keyword>